<reference evidence="2" key="1">
    <citation type="journal article" date="2014" name="Int. J. Syst. Evol. Microbiol.">
        <title>Complete genome of a new Firmicutes species belonging to the dominant human colonic microbiota ('Ruminococcus bicirculans') reveals two chromosomes and a selective capacity to utilize plant glucans.</title>
        <authorList>
            <consortium name="NISC Comparative Sequencing Program"/>
            <person name="Wegmann U."/>
            <person name="Louis P."/>
            <person name="Goesmann A."/>
            <person name="Henrissat B."/>
            <person name="Duncan S.H."/>
            <person name="Flint H.J."/>
        </authorList>
    </citation>
    <scope>NUCLEOTIDE SEQUENCE</scope>
    <source>
        <strain evidence="2">JCM 17590</strain>
    </source>
</reference>
<accession>A0ABP7ZJH7</accession>
<feature type="region of interest" description="Disordered" evidence="1">
    <location>
        <begin position="79"/>
        <end position="126"/>
    </location>
</feature>
<evidence type="ECO:0000256" key="1">
    <source>
        <dbReference type="SAM" id="MobiDB-lite"/>
    </source>
</evidence>
<evidence type="ECO:0000313" key="2">
    <source>
        <dbReference type="EMBL" id="GAA4160177.1"/>
    </source>
</evidence>
<evidence type="ECO:0000313" key="3">
    <source>
        <dbReference type="Proteomes" id="UP001415169"/>
    </source>
</evidence>
<protein>
    <submittedName>
        <fullName evidence="2">Uncharacterized protein</fullName>
    </submittedName>
</protein>
<keyword evidence="3" id="KW-1185">Reference proteome</keyword>
<name>A0ABP7ZJH7_9MICO</name>
<dbReference type="Proteomes" id="UP001415169">
    <property type="component" value="Unassembled WGS sequence"/>
</dbReference>
<comment type="caution">
    <text evidence="2">The sequence shown here is derived from an EMBL/GenBank/DDBJ whole genome shotgun (WGS) entry which is preliminary data.</text>
</comment>
<gene>
    <name evidence="2" type="ORF">GCM10022286_15850</name>
</gene>
<proteinExistence type="predicted"/>
<reference evidence="2" key="2">
    <citation type="submission" date="2023-12" db="EMBL/GenBank/DDBJ databases">
        <authorList>
            <person name="Sun Q."/>
            <person name="Inoue M."/>
        </authorList>
    </citation>
    <scope>NUCLEOTIDE SEQUENCE</scope>
    <source>
        <strain evidence="2">JCM 17590</strain>
    </source>
</reference>
<organism evidence="2 3">
    <name type="scientific">Gryllotalpicola daejeonensis</name>
    <dbReference type="NCBI Taxonomy" id="993087"/>
    <lineage>
        <taxon>Bacteria</taxon>
        <taxon>Bacillati</taxon>
        <taxon>Actinomycetota</taxon>
        <taxon>Actinomycetes</taxon>
        <taxon>Micrococcales</taxon>
        <taxon>Microbacteriaceae</taxon>
        <taxon>Gryllotalpicola</taxon>
    </lineage>
</organism>
<dbReference type="EMBL" id="BAABBV010000001">
    <property type="protein sequence ID" value="GAA4160177.1"/>
    <property type="molecule type" value="Genomic_DNA"/>
</dbReference>
<sequence>MAGQTAENHIGGVDDDPVALDLAGLGGIGARHSSNCFLSELDGRESRSLRRLHPDRMEQHRWRAQLRVRAQAHGTKDQFYVRPGMLANRPPPLSGAATTRAAPSVNFPATGEVDFRSPRATGPDLA</sequence>